<accession>A0A8E2I9I9</accession>
<gene>
    <name evidence="1" type="ORF">BWZ43_10130</name>
</gene>
<organism evidence="1 2">
    <name type="scientific">Heyndrickxia oleronia</name>
    <dbReference type="NCBI Taxonomy" id="38875"/>
    <lineage>
        <taxon>Bacteria</taxon>
        <taxon>Bacillati</taxon>
        <taxon>Bacillota</taxon>
        <taxon>Bacilli</taxon>
        <taxon>Bacillales</taxon>
        <taxon>Bacillaceae</taxon>
        <taxon>Heyndrickxia</taxon>
    </lineage>
</organism>
<dbReference type="EMBL" id="MTLA01000105">
    <property type="protein sequence ID" value="OOP68508.1"/>
    <property type="molecule type" value="Genomic_DNA"/>
</dbReference>
<name>A0A8E2I9I9_9BACI</name>
<evidence type="ECO:0000313" key="2">
    <source>
        <dbReference type="Proteomes" id="UP000189761"/>
    </source>
</evidence>
<dbReference type="SUPFAM" id="SSF56059">
    <property type="entry name" value="Glutathione synthetase ATP-binding domain-like"/>
    <property type="match status" value="1"/>
</dbReference>
<dbReference type="RefSeq" id="WP_071976803.1">
    <property type="nucleotide sequence ID" value="NZ_BOQX01000001.1"/>
</dbReference>
<evidence type="ECO:0000313" key="1">
    <source>
        <dbReference type="EMBL" id="OOP68508.1"/>
    </source>
</evidence>
<dbReference type="InterPro" id="IPR026838">
    <property type="entry name" value="YheC/D"/>
</dbReference>
<dbReference type="Pfam" id="PF14398">
    <property type="entry name" value="ATPgrasp_YheCD"/>
    <property type="match status" value="1"/>
</dbReference>
<comment type="caution">
    <text evidence="1">The sequence shown here is derived from an EMBL/GenBank/DDBJ whole genome shotgun (WGS) entry which is preliminary data.</text>
</comment>
<dbReference type="Proteomes" id="UP000189761">
    <property type="component" value="Unassembled WGS sequence"/>
</dbReference>
<sequence>MTNLGILTMTPSESHLYFNEMAKKAQNYNIVLYLFSPLSIDPSTLMIKGYQFDSLENKWNEKNFPIPKYLYDRCFYGEDRKSTEAQAVVSWLKSQPNINFLGYGLPNKWRLYEELKKEPTISPYLPLTKKVANAEQVLAELNMHKEIILKPINGAHGFAVYSFKKIGKSINVRTTKKNRVIEKLFESNDSFDTWLETLLTKQIFIMQPRINNLNKMKEPFDLRILIQKDEEGKWKEIGRAIRCGEKNGILTNLSAGANIIPFHKWKEMNSKLNHSYIEQELNDILKHLPTKLEEKFHPLFELGIDIIIANDQSLWILDMNSKPGRKIIQLTEPNTLDTLYSAPLAYCSFLHSQINHAISN</sequence>
<reference evidence="1 2" key="1">
    <citation type="submission" date="2017-01" db="EMBL/GenBank/DDBJ databases">
        <title>Draft genome sequence of Bacillus oleronius.</title>
        <authorList>
            <person name="Allam M."/>
        </authorList>
    </citation>
    <scope>NUCLEOTIDE SEQUENCE [LARGE SCALE GENOMIC DNA]</scope>
    <source>
        <strain evidence="1 2">DSM 9356</strain>
    </source>
</reference>
<dbReference type="GeneID" id="79866670"/>
<protein>
    <submittedName>
        <fullName evidence="1">Glutathione synthetase</fullName>
    </submittedName>
</protein>
<dbReference type="Gene3D" id="3.30.470.20">
    <property type="entry name" value="ATP-grasp fold, B domain"/>
    <property type="match status" value="1"/>
</dbReference>
<keyword evidence="2" id="KW-1185">Reference proteome</keyword>
<proteinExistence type="predicted"/>
<dbReference type="AlphaFoldDB" id="A0A8E2I9I9"/>